<gene>
    <name evidence="2" type="ORF">NG799_03450</name>
</gene>
<organism evidence="2 3">
    <name type="scientific">Laspinema palackyanum D2a</name>
    <dbReference type="NCBI Taxonomy" id="2953684"/>
    <lineage>
        <taxon>Bacteria</taxon>
        <taxon>Bacillati</taxon>
        <taxon>Cyanobacteriota</taxon>
        <taxon>Cyanophyceae</taxon>
        <taxon>Oscillatoriophycideae</taxon>
        <taxon>Oscillatoriales</taxon>
        <taxon>Laspinemataceae</taxon>
        <taxon>Laspinema</taxon>
        <taxon>Laspinema palackyanum</taxon>
    </lineage>
</organism>
<evidence type="ECO:0000313" key="2">
    <source>
        <dbReference type="EMBL" id="MCT7965389.1"/>
    </source>
</evidence>
<evidence type="ECO:0000256" key="1">
    <source>
        <dbReference type="SAM" id="Phobius"/>
    </source>
</evidence>
<dbReference type="Proteomes" id="UP001525890">
    <property type="component" value="Unassembled WGS sequence"/>
</dbReference>
<name>A0ABT2MKW4_9CYAN</name>
<comment type="caution">
    <text evidence="2">The sequence shown here is derived from an EMBL/GenBank/DDBJ whole genome shotgun (WGS) entry which is preliminary data.</text>
</comment>
<keyword evidence="1" id="KW-0812">Transmembrane</keyword>
<reference evidence="2 3" key="1">
    <citation type="journal article" date="2022" name="Front. Microbiol.">
        <title>High genomic differentiation and limited gene flow indicate recent cryptic speciation within the genus Laspinema (cyanobacteria).</title>
        <authorList>
            <person name="Stanojkovic A."/>
            <person name="Skoupy S."/>
            <person name="Skaloud P."/>
            <person name="Dvorak P."/>
        </authorList>
    </citation>
    <scope>NUCLEOTIDE SEQUENCE [LARGE SCALE GENOMIC DNA]</scope>
    <source>
        <strain evidence="2 3">D2a</strain>
    </source>
</reference>
<proteinExistence type="predicted"/>
<dbReference type="RefSeq" id="WP_368005087.1">
    <property type="nucleotide sequence ID" value="NZ_JAMXFF010000003.1"/>
</dbReference>
<dbReference type="Pfam" id="PF06127">
    <property type="entry name" value="Mpo1-like"/>
    <property type="match status" value="1"/>
</dbReference>
<keyword evidence="1" id="KW-0472">Membrane</keyword>
<evidence type="ECO:0000313" key="3">
    <source>
        <dbReference type="Proteomes" id="UP001525890"/>
    </source>
</evidence>
<keyword evidence="3" id="KW-1185">Reference proteome</keyword>
<accession>A0ABT2MKW4</accession>
<feature type="transmembrane region" description="Helical" evidence="1">
    <location>
        <begin position="39"/>
        <end position="58"/>
    </location>
</feature>
<keyword evidence="1" id="KW-1133">Transmembrane helix</keyword>
<protein>
    <submittedName>
        <fullName evidence="2">DUF962 domain-containing protein</fullName>
    </submittedName>
</protein>
<dbReference type="InterPro" id="IPR009305">
    <property type="entry name" value="Mpo1-like"/>
</dbReference>
<sequence>MNGDFGYKVRDYQGDRLEDVPFTEYWDIFLLKHQHPMNVALHVVGILIFYAVLFAALWFQNSWFLLGLPLTQLTGLMGHFWFERSEIELRDAVFSWRASFCLGRMLWRILLGKYKEDVRQRVELLRVERGNLGEGKITTEVVTTNKDKITTEVVTTNKDKITTEVGTLNN</sequence>
<dbReference type="EMBL" id="JAMXFF010000003">
    <property type="protein sequence ID" value="MCT7965389.1"/>
    <property type="molecule type" value="Genomic_DNA"/>
</dbReference>